<proteinExistence type="predicted"/>
<protein>
    <submittedName>
        <fullName evidence="4">DUF4974 domain-containing protein</fullName>
    </submittedName>
</protein>
<dbReference type="EMBL" id="QRYC01000033">
    <property type="protein sequence ID" value="RGU54321.1"/>
    <property type="molecule type" value="Genomic_DNA"/>
</dbReference>
<dbReference type="Gene3D" id="3.55.50.30">
    <property type="match status" value="1"/>
</dbReference>
<feature type="transmembrane region" description="Helical" evidence="1">
    <location>
        <begin position="87"/>
        <end position="107"/>
    </location>
</feature>
<keyword evidence="1" id="KW-0812">Transmembrane</keyword>
<dbReference type="AlphaFoldDB" id="A0A412TKN2"/>
<evidence type="ECO:0000259" key="3">
    <source>
        <dbReference type="Pfam" id="PF16344"/>
    </source>
</evidence>
<accession>A0A412TKN2</accession>
<feature type="domain" description="Protein FecR C-terminal" evidence="3">
    <location>
        <begin position="323"/>
        <end position="391"/>
    </location>
</feature>
<dbReference type="Gene3D" id="2.60.120.1440">
    <property type="match status" value="1"/>
</dbReference>
<dbReference type="InterPro" id="IPR006860">
    <property type="entry name" value="FecR"/>
</dbReference>
<evidence type="ECO:0000313" key="5">
    <source>
        <dbReference type="Proteomes" id="UP000284243"/>
    </source>
</evidence>
<gene>
    <name evidence="4" type="ORF">DWW57_16550</name>
</gene>
<dbReference type="Proteomes" id="UP000284243">
    <property type="component" value="Unassembled WGS sequence"/>
</dbReference>
<dbReference type="GO" id="GO:0016989">
    <property type="term" value="F:sigma factor antagonist activity"/>
    <property type="evidence" value="ECO:0007669"/>
    <property type="project" value="TreeGrafter"/>
</dbReference>
<keyword evidence="1" id="KW-1133">Transmembrane helix</keyword>
<dbReference type="PANTHER" id="PTHR30273:SF2">
    <property type="entry name" value="PROTEIN FECR"/>
    <property type="match status" value="1"/>
</dbReference>
<dbReference type="RefSeq" id="WP_046451025.1">
    <property type="nucleotide sequence ID" value="NZ_QRYC01000033.1"/>
</dbReference>
<dbReference type="InterPro" id="IPR012373">
    <property type="entry name" value="Ferrdict_sens_TM"/>
</dbReference>
<keyword evidence="1" id="KW-0472">Membrane</keyword>
<dbReference type="Pfam" id="PF16344">
    <property type="entry name" value="FecR_C"/>
    <property type="match status" value="1"/>
</dbReference>
<evidence type="ECO:0000256" key="1">
    <source>
        <dbReference type="SAM" id="Phobius"/>
    </source>
</evidence>
<reference evidence="4 5" key="1">
    <citation type="submission" date="2018-08" db="EMBL/GenBank/DDBJ databases">
        <title>A genome reference for cultivated species of the human gut microbiota.</title>
        <authorList>
            <person name="Zou Y."/>
            <person name="Xue W."/>
            <person name="Luo G."/>
        </authorList>
    </citation>
    <scope>NUCLEOTIDE SEQUENCE [LARGE SCALE GENOMIC DNA]</scope>
    <source>
        <strain evidence="4 5">AF16-14</strain>
    </source>
</reference>
<evidence type="ECO:0000313" key="4">
    <source>
        <dbReference type="EMBL" id="RGU54321.1"/>
    </source>
</evidence>
<evidence type="ECO:0000259" key="2">
    <source>
        <dbReference type="Pfam" id="PF04773"/>
    </source>
</evidence>
<dbReference type="Pfam" id="PF04773">
    <property type="entry name" value="FecR"/>
    <property type="match status" value="1"/>
</dbReference>
<dbReference type="PANTHER" id="PTHR30273">
    <property type="entry name" value="PERIPLASMIC SIGNAL SENSOR AND SIGMA FACTOR ACTIVATOR FECR-RELATED"/>
    <property type="match status" value="1"/>
</dbReference>
<feature type="domain" description="FecR protein" evidence="2">
    <location>
        <begin position="189"/>
        <end position="280"/>
    </location>
</feature>
<organism evidence="4 5">
    <name type="scientific">Odoribacter splanchnicus</name>
    <dbReference type="NCBI Taxonomy" id="28118"/>
    <lineage>
        <taxon>Bacteria</taxon>
        <taxon>Pseudomonadati</taxon>
        <taxon>Bacteroidota</taxon>
        <taxon>Bacteroidia</taxon>
        <taxon>Bacteroidales</taxon>
        <taxon>Odoribacteraceae</taxon>
        <taxon>Odoribacter</taxon>
    </lineage>
</organism>
<name>A0A412TKN2_9BACT</name>
<dbReference type="InterPro" id="IPR032508">
    <property type="entry name" value="FecR_C"/>
</dbReference>
<sequence>MNLFEQLYIADLIVKAIAGSLSGEEAAELRLWRESSEENERLYQELLTMGGMELQQKEVALFVPETAWKMLSEKVSGKRKHRVGSNILKYAAVACAVLGIAVSVFYISGNKTPETVETVAVAQVPAIAHGSSKAVLILEDGSFVKLDRQSTFQTADATVRNTEHTGVISYKKTEKTEKKEVKMNRLIVPRGGEYRVELADGTLVYLNAESELQYPVTFIGESREVTLRGEAYFKVTKNNEKPFIVKSDDLSVQVWGTEFNLNTLNQEGYYAATLVEGSVEVKVPGRHSVFLEPSQQARVDCTTSDITCLKVNTLPYTAWKDGKFVFNHEDMQHITMRLEKWYDVEFTYSEETLKNLKVFGVISRYEDITKVLKLLSATRLVSFRYVNHKIMVVPYQRS</sequence>
<comment type="caution">
    <text evidence="4">The sequence shown here is derived from an EMBL/GenBank/DDBJ whole genome shotgun (WGS) entry which is preliminary data.</text>
</comment>